<feature type="domain" description="Secretin/TonB short N-terminal" evidence="14">
    <location>
        <begin position="59"/>
        <end position="110"/>
    </location>
</feature>
<comment type="similarity">
    <text evidence="11 12">Belongs to the TonB-dependent receptor family.</text>
</comment>
<dbReference type="Pfam" id="PF07660">
    <property type="entry name" value="STN"/>
    <property type="match status" value="1"/>
</dbReference>
<dbReference type="SUPFAM" id="SSF56935">
    <property type="entry name" value="Porins"/>
    <property type="match status" value="1"/>
</dbReference>
<dbReference type="Gene3D" id="2.40.170.20">
    <property type="entry name" value="TonB-dependent receptor, beta-barrel domain"/>
    <property type="match status" value="1"/>
</dbReference>
<evidence type="ECO:0000256" key="1">
    <source>
        <dbReference type="ARBA" id="ARBA00004571"/>
    </source>
</evidence>
<feature type="signal peptide" evidence="13">
    <location>
        <begin position="1"/>
        <end position="26"/>
    </location>
</feature>
<dbReference type="RefSeq" id="WP_184250356.1">
    <property type="nucleotide sequence ID" value="NZ_JACHLR010000034.1"/>
</dbReference>
<keyword evidence="2 11" id="KW-0813">Transport</keyword>
<dbReference type="InterPro" id="IPR012910">
    <property type="entry name" value="Plug_dom"/>
</dbReference>
<proteinExistence type="inferred from homology"/>
<evidence type="ECO:0000256" key="5">
    <source>
        <dbReference type="ARBA" id="ARBA00022692"/>
    </source>
</evidence>
<dbReference type="EMBL" id="JACHLR010000034">
    <property type="protein sequence ID" value="MBB4860858.1"/>
    <property type="molecule type" value="Genomic_DNA"/>
</dbReference>
<dbReference type="GO" id="GO:0006826">
    <property type="term" value="P:iron ion transport"/>
    <property type="evidence" value="ECO:0007669"/>
    <property type="project" value="UniProtKB-KW"/>
</dbReference>
<evidence type="ECO:0000256" key="3">
    <source>
        <dbReference type="ARBA" id="ARBA00022452"/>
    </source>
</evidence>
<evidence type="ECO:0000259" key="14">
    <source>
        <dbReference type="SMART" id="SM00965"/>
    </source>
</evidence>
<keyword evidence="6" id="KW-0408">Iron</keyword>
<sequence length="812" mass="88678">MKKGAYVLCSLGLVLGMGCSPTTAYAQRAGRSPTQTYPFDIPAQPLGRALIRFGVQSKIAIAFQEDLVVGKRSKAVRATGSPAQILSRLLEGTGLAFRFSNARSVRIFLDRSLPRPDHKPVAPVIMVQPDIVVTAQKRLQDVIDVPVAMSVIGQRELRQPGRDRSETYLQSVPGATYAGIIGNSAVAIRGISTSLYNNNQQGTVEVLFDDMPSLNRYYSRFNSDMRLVDVERVEVLRGPQGTLFGSGALGGAIRIINAKPDLSRFQTSVEAGLTSVRGGGMGHELKAMVNAPLVTDRLGLRFAGYDIVEPGFVDNVVRRQKDVNRVRSTGARATVAFTPTDRLTLTGWAWHQRDRTGGDFVGFLNPRDGKAYQSGSIRPEDAVHDQATFLNLTARYDLGSVDLTSSTSLGLRKGRLARDYTSFWQDQVQYDGSVDDTVASRSRTFVQELRIASKGDGPLQGVAGIFYLDQRLKVNFERTMDGLAQEKGISSDLLSQLLVAPDTREFALFGEVTLRLSHQFDVTAGARWFRDNLRFSSQRTGYLAGEPTPVVNSDEGAITPKLAIAFKPTPAMSFYAQMANGYRTGQNNFVGLRDAEANARPVSAYGPDDLWNYELGLKIRQGRGFQINAALFYIDWRNIQLTRRQTITTYTQNAGNAVSQGAELEMTGEPLPGVRYGLSAAYVDARLTRVPKGLAIQTGDLPGAPKLSAFGFVELSRALGSRNATLRFEQRYVGSRDAGLEPAVDPAAERTDAYFETNASLSLGSSGSEVRLYVRNLFDRGAAIAIRELAATPPGAIRLTPRTIGLQFLHAF</sequence>
<protein>
    <submittedName>
        <fullName evidence="15">Outer membrane receptor protein involved in Fe transport</fullName>
    </submittedName>
</protein>
<dbReference type="InterPro" id="IPR036942">
    <property type="entry name" value="Beta-barrel_TonB_sf"/>
</dbReference>
<keyword evidence="9 11" id="KW-0472">Membrane</keyword>
<gene>
    <name evidence="15" type="ORF">HNO88_004203</name>
</gene>
<keyword evidence="4" id="KW-0410">Iron transport</keyword>
<keyword evidence="7" id="KW-0406">Ion transport</keyword>
<dbReference type="PANTHER" id="PTHR32552">
    <property type="entry name" value="FERRICHROME IRON RECEPTOR-RELATED"/>
    <property type="match status" value="1"/>
</dbReference>
<dbReference type="Proteomes" id="UP000555448">
    <property type="component" value="Unassembled WGS sequence"/>
</dbReference>
<dbReference type="GO" id="GO:0009279">
    <property type="term" value="C:cell outer membrane"/>
    <property type="evidence" value="ECO:0007669"/>
    <property type="project" value="UniProtKB-SubCell"/>
</dbReference>
<keyword evidence="3 11" id="KW-1134">Transmembrane beta strand</keyword>
<evidence type="ECO:0000256" key="13">
    <source>
        <dbReference type="SAM" id="SignalP"/>
    </source>
</evidence>
<keyword evidence="15" id="KW-0675">Receptor</keyword>
<keyword evidence="10 11" id="KW-0998">Cell outer membrane</keyword>
<evidence type="ECO:0000256" key="11">
    <source>
        <dbReference type="PROSITE-ProRule" id="PRU01360"/>
    </source>
</evidence>
<evidence type="ECO:0000256" key="12">
    <source>
        <dbReference type="RuleBase" id="RU003357"/>
    </source>
</evidence>
<evidence type="ECO:0000313" key="16">
    <source>
        <dbReference type="Proteomes" id="UP000555448"/>
    </source>
</evidence>
<dbReference type="PROSITE" id="PS52016">
    <property type="entry name" value="TONB_DEPENDENT_REC_3"/>
    <property type="match status" value="1"/>
</dbReference>
<dbReference type="AlphaFoldDB" id="A0A7W7NXM8"/>
<keyword evidence="13" id="KW-0732">Signal</keyword>
<dbReference type="Gene3D" id="3.55.50.30">
    <property type="match status" value="1"/>
</dbReference>
<dbReference type="Pfam" id="PF00593">
    <property type="entry name" value="TonB_dep_Rec_b-barrel"/>
    <property type="match status" value="1"/>
</dbReference>
<evidence type="ECO:0000256" key="6">
    <source>
        <dbReference type="ARBA" id="ARBA00023004"/>
    </source>
</evidence>
<keyword evidence="8 12" id="KW-0798">TonB box</keyword>
<dbReference type="InterPro" id="IPR011662">
    <property type="entry name" value="Secretin/TonB_short_N"/>
</dbReference>
<evidence type="ECO:0000256" key="8">
    <source>
        <dbReference type="ARBA" id="ARBA00023077"/>
    </source>
</evidence>
<comment type="caution">
    <text evidence="15">The sequence shown here is derived from an EMBL/GenBank/DDBJ whole genome shotgun (WGS) entry which is preliminary data.</text>
</comment>
<evidence type="ECO:0000256" key="9">
    <source>
        <dbReference type="ARBA" id="ARBA00023136"/>
    </source>
</evidence>
<organism evidence="15 16">
    <name type="scientific">Novosphingobium chloroacetimidivorans</name>
    <dbReference type="NCBI Taxonomy" id="1428314"/>
    <lineage>
        <taxon>Bacteria</taxon>
        <taxon>Pseudomonadati</taxon>
        <taxon>Pseudomonadota</taxon>
        <taxon>Alphaproteobacteria</taxon>
        <taxon>Sphingomonadales</taxon>
        <taxon>Sphingomonadaceae</taxon>
        <taxon>Novosphingobium</taxon>
    </lineage>
</organism>
<feature type="chain" id="PRO_5031316052" evidence="13">
    <location>
        <begin position="27"/>
        <end position="812"/>
    </location>
</feature>
<name>A0A7W7NXM8_9SPHN</name>
<keyword evidence="5 11" id="KW-0812">Transmembrane</keyword>
<dbReference type="PROSITE" id="PS51257">
    <property type="entry name" value="PROKAR_LIPOPROTEIN"/>
    <property type="match status" value="1"/>
</dbReference>
<evidence type="ECO:0000313" key="15">
    <source>
        <dbReference type="EMBL" id="MBB4860858.1"/>
    </source>
</evidence>
<keyword evidence="16" id="KW-1185">Reference proteome</keyword>
<evidence type="ECO:0000256" key="4">
    <source>
        <dbReference type="ARBA" id="ARBA00022496"/>
    </source>
</evidence>
<evidence type="ECO:0000256" key="2">
    <source>
        <dbReference type="ARBA" id="ARBA00022448"/>
    </source>
</evidence>
<dbReference type="SMART" id="SM00965">
    <property type="entry name" value="STN"/>
    <property type="match status" value="1"/>
</dbReference>
<reference evidence="15 16" key="1">
    <citation type="submission" date="2020-08" db="EMBL/GenBank/DDBJ databases">
        <title>Functional genomics of gut bacteria from endangered species of beetles.</title>
        <authorList>
            <person name="Carlos-Shanley C."/>
        </authorList>
    </citation>
    <scope>NUCLEOTIDE SEQUENCE [LARGE SCALE GENOMIC DNA]</scope>
    <source>
        <strain evidence="15 16">S00245</strain>
    </source>
</reference>
<dbReference type="Pfam" id="PF07715">
    <property type="entry name" value="Plug"/>
    <property type="match status" value="1"/>
</dbReference>
<comment type="subcellular location">
    <subcellularLocation>
        <location evidence="1 11">Cell outer membrane</location>
        <topology evidence="1 11">Multi-pass membrane protein</topology>
    </subcellularLocation>
</comment>
<dbReference type="PANTHER" id="PTHR32552:SF81">
    <property type="entry name" value="TONB-DEPENDENT OUTER MEMBRANE RECEPTOR"/>
    <property type="match status" value="1"/>
</dbReference>
<evidence type="ECO:0000256" key="7">
    <source>
        <dbReference type="ARBA" id="ARBA00023065"/>
    </source>
</evidence>
<dbReference type="InterPro" id="IPR000531">
    <property type="entry name" value="Beta-barrel_TonB"/>
</dbReference>
<evidence type="ECO:0000256" key="10">
    <source>
        <dbReference type="ARBA" id="ARBA00023237"/>
    </source>
</evidence>
<accession>A0A7W7NXM8</accession>
<dbReference type="InterPro" id="IPR039426">
    <property type="entry name" value="TonB-dep_rcpt-like"/>
</dbReference>